<dbReference type="Gene3D" id="1.10.100.10">
    <property type="entry name" value="Insulin-like"/>
    <property type="match status" value="1"/>
</dbReference>
<keyword evidence="3" id="KW-0165">Cleavage on pair of basic residues</keyword>
<dbReference type="EMBL" id="CAXLJM020000062">
    <property type="protein sequence ID" value="CAL8119912.1"/>
    <property type="molecule type" value="Genomic_DNA"/>
</dbReference>
<dbReference type="InterPro" id="IPR022352">
    <property type="entry name" value="Ins/IGF/rlx"/>
</dbReference>
<feature type="region of interest" description="Disordered" evidence="6">
    <location>
        <begin position="47"/>
        <end position="79"/>
    </location>
</feature>
<evidence type="ECO:0000313" key="9">
    <source>
        <dbReference type="Proteomes" id="UP001642540"/>
    </source>
</evidence>
<dbReference type="PANTHER" id="PTHR13647:SF4">
    <property type="entry name" value="INSULIN-LIKE PEPTIDE 1-RELATED"/>
    <property type="match status" value="1"/>
</dbReference>
<proteinExistence type="inferred from homology"/>
<comment type="caution">
    <text evidence="8">The sequence shown here is derived from an EMBL/GenBank/DDBJ whole genome shotgun (WGS) entry which is preliminary data.</text>
</comment>
<dbReference type="PRINTS" id="PR00276">
    <property type="entry name" value="INSULINFAMLY"/>
</dbReference>
<keyword evidence="5" id="KW-1015">Disulfide bond</keyword>
<dbReference type="Pfam" id="PF00049">
    <property type="entry name" value="Insulin"/>
    <property type="match status" value="1"/>
</dbReference>
<comment type="similarity">
    <text evidence="1">Belongs to the insulin family.</text>
</comment>
<dbReference type="CDD" id="cd04366">
    <property type="entry name" value="IlGF_insulin_bombyxin_like"/>
    <property type="match status" value="1"/>
</dbReference>
<feature type="domain" description="Insulin-like" evidence="7">
    <location>
        <begin position="84"/>
        <end position="240"/>
    </location>
</feature>
<evidence type="ECO:0000256" key="3">
    <source>
        <dbReference type="ARBA" id="ARBA00022685"/>
    </source>
</evidence>
<reference evidence="8 9" key="1">
    <citation type="submission" date="2024-08" db="EMBL/GenBank/DDBJ databases">
        <authorList>
            <person name="Cucini C."/>
            <person name="Frati F."/>
        </authorList>
    </citation>
    <scope>NUCLEOTIDE SEQUENCE [LARGE SCALE GENOMIC DNA]</scope>
</reference>
<feature type="compositionally biased region" description="Polar residues" evidence="6">
    <location>
        <begin position="52"/>
        <end position="67"/>
    </location>
</feature>
<dbReference type="PANTHER" id="PTHR13647">
    <property type="entry name" value="INSULIN-LIKE PEPTIDE 2-RELATED"/>
    <property type="match status" value="1"/>
</dbReference>
<evidence type="ECO:0000256" key="1">
    <source>
        <dbReference type="ARBA" id="ARBA00009034"/>
    </source>
</evidence>
<name>A0ABP1R533_9HEXA</name>
<sequence>MSQGNKLANGASLISTPISSKSTLVLLISVLSWIFLLGEVSGASLENGGGISSSKPTSFSRATDLLTSSSSPSVRAKRSRTGEQQLCGYRLLDALRSVCDRNFVGFTRRSDPTLFIQGGAATLNEGQSGEELGAGGSAGGMPWDSLTMEQPMYNSQPAPPLQDNGLNFNWDDLEYSQPGAGFSSNNLFWPPRLASSSGGTKGFALKLLAEPPNVHQRFRRNIIDECCKKPCAMNQMLKYCAITAGKRSF</sequence>
<evidence type="ECO:0000259" key="7">
    <source>
        <dbReference type="SMART" id="SM00078"/>
    </source>
</evidence>
<evidence type="ECO:0000256" key="2">
    <source>
        <dbReference type="ARBA" id="ARBA00011207"/>
    </source>
</evidence>
<keyword evidence="4" id="KW-0732">Signal</keyword>
<gene>
    <name evidence="8" type="ORF">ODALV1_LOCUS18769</name>
</gene>
<evidence type="ECO:0000313" key="8">
    <source>
        <dbReference type="EMBL" id="CAL8119912.1"/>
    </source>
</evidence>
<comment type="subunit">
    <text evidence="2">Heterodimer of a B chain and an A chain linked by two disulfide bonds.</text>
</comment>
<protein>
    <recommendedName>
        <fullName evidence="7">Insulin-like domain-containing protein</fullName>
    </recommendedName>
</protein>
<dbReference type="InterPro" id="IPR016179">
    <property type="entry name" value="Insulin-like"/>
</dbReference>
<evidence type="ECO:0000256" key="5">
    <source>
        <dbReference type="ARBA" id="ARBA00023157"/>
    </source>
</evidence>
<dbReference type="InterPro" id="IPR036438">
    <property type="entry name" value="Insulin-like_sf"/>
</dbReference>
<keyword evidence="9" id="KW-1185">Reference proteome</keyword>
<dbReference type="Proteomes" id="UP001642540">
    <property type="component" value="Unassembled WGS sequence"/>
</dbReference>
<dbReference type="SMART" id="SM00078">
    <property type="entry name" value="IlGF"/>
    <property type="match status" value="1"/>
</dbReference>
<accession>A0ABP1R533</accession>
<evidence type="ECO:0000256" key="4">
    <source>
        <dbReference type="ARBA" id="ARBA00022729"/>
    </source>
</evidence>
<evidence type="ECO:0000256" key="6">
    <source>
        <dbReference type="SAM" id="MobiDB-lite"/>
    </source>
</evidence>
<organism evidence="8 9">
    <name type="scientific">Orchesella dallaii</name>
    <dbReference type="NCBI Taxonomy" id="48710"/>
    <lineage>
        <taxon>Eukaryota</taxon>
        <taxon>Metazoa</taxon>
        <taxon>Ecdysozoa</taxon>
        <taxon>Arthropoda</taxon>
        <taxon>Hexapoda</taxon>
        <taxon>Collembola</taxon>
        <taxon>Entomobryomorpha</taxon>
        <taxon>Entomobryoidea</taxon>
        <taxon>Orchesellidae</taxon>
        <taxon>Orchesellinae</taxon>
        <taxon>Orchesella</taxon>
    </lineage>
</organism>
<dbReference type="SUPFAM" id="SSF56994">
    <property type="entry name" value="Insulin-like"/>
    <property type="match status" value="1"/>
</dbReference>